<dbReference type="EMBL" id="PPEK01000010">
    <property type="protein sequence ID" value="PNV67284.1"/>
    <property type="molecule type" value="Genomic_DNA"/>
</dbReference>
<dbReference type="InterPro" id="IPR020603">
    <property type="entry name" value="MraZ_dom"/>
</dbReference>
<evidence type="ECO:0000313" key="10">
    <source>
        <dbReference type="Proteomes" id="UP000236197"/>
    </source>
</evidence>
<dbReference type="GO" id="GO:0000976">
    <property type="term" value="F:transcription cis-regulatory region binding"/>
    <property type="evidence" value="ECO:0007669"/>
    <property type="project" value="TreeGrafter"/>
</dbReference>
<evidence type="ECO:0000313" key="9">
    <source>
        <dbReference type="EMBL" id="PNV67284.1"/>
    </source>
</evidence>
<keyword evidence="2 7" id="KW-0963">Cytoplasm</keyword>
<evidence type="ECO:0000256" key="6">
    <source>
        <dbReference type="ARBA" id="ARBA00023163"/>
    </source>
</evidence>
<comment type="caution">
    <text evidence="9">The sequence shown here is derived from an EMBL/GenBank/DDBJ whole genome shotgun (WGS) entry which is preliminary data.</text>
</comment>
<keyword evidence="3" id="KW-0677">Repeat</keyword>
<dbReference type="GO" id="GO:0003700">
    <property type="term" value="F:DNA-binding transcription factor activity"/>
    <property type="evidence" value="ECO:0007669"/>
    <property type="project" value="UniProtKB-UniRule"/>
</dbReference>
<dbReference type="InterPro" id="IPR007159">
    <property type="entry name" value="SpoVT-AbrB_dom"/>
</dbReference>
<dbReference type="InterPro" id="IPR037914">
    <property type="entry name" value="SpoVT-AbrB_sf"/>
</dbReference>
<dbReference type="GO" id="GO:0009295">
    <property type="term" value="C:nucleoid"/>
    <property type="evidence" value="ECO:0007669"/>
    <property type="project" value="UniProtKB-SubCell"/>
</dbReference>
<gene>
    <name evidence="7" type="primary">mraZ</name>
    <name evidence="9" type="ORF">C2L71_08560</name>
</gene>
<name>A0A2K2UAH1_9ACTN</name>
<evidence type="ECO:0000256" key="5">
    <source>
        <dbReference type="ARBA" id="ARBA00023125"/>
    </source>
</evidence>
<evidence type="ECO:0000256" key="3">
    <source>
        <dbReference type="ARBA" id="ARBA00022737"/>
    </source>
</evidence>
<keyword evidence="6 7" id="KW-0804">Transcription</keyword>
<dbReference type="Pfam" id="PF02381">
    <property type="entry name" value="MraZ"/>
    <property type="match status" value="2"/>
</dbReference>
<dbReference type="Gene3D" id="3.40.1550.20">
    <property type="entry name" value="Transcriptional regulator MraZ domain"/>
    <property type="match status" value="1"/>
</dbReference>
<reference evidence="10" key="1">
    <citation type="submission" date="2018-01" db="EMBL/GenBank/DDBJ databases">
        <title>Rubneribacter badeniensis gen. nov., sp. nov., and Colonibacter rubneri, gen. nov., sp. nov., WGS of new members of the Eggerthellaceae.</title>
        <authorList>
            <person name="Danylec N."/>
            <person name="Stoll D.A."/>
            <person name="Doetsch A."/>
            <person name="Kulling S.E."/>
            <person name="Huch M."/>
        </authorList>
    </citation>
    <scope>NUCLEOTIDE SEQUENCE [LARGE SCALE GENOMIC DNA]</scope>
    <source>
        <strain evidence="10">ResAG-96</strain>
    </source>
</reference>
<dbReference type="InterPro" id="IPR035644">
    <property type="entry name" value="MraZ_C"/>
</dbReference>
<accession>A0A2K2UAH1</accession>
<dbReference type="CDD" id="cd16320">
    <property type="entry name" value="MraZ_N"/>
    <property type="match status" value="1"/>
</dbReference>
<dbReference type="GO" id="GO:2000143">
    <property type="term" value="P:negative regulation of DNA-templated transcription initiation"/>
    <property type="evidence" value="ECO:0007669"/>
    <property type="project" value="TreeGrafter"/>
</dbReference>
<dbReference type="RefSeq" id="WP_103265357.1">
    <property type="nucleotide sequence ID" value="NZ_CABMLE010000010.1"/>
</dbReference>
<evidence type="ECO:0000256" key="7">
    <source>
        <dbReference type="HAMAP-Rule" id="MF_01008"/>
    </source>
</evidence>
<dbReference type="PANTHER" id="PTHR34701">
    <property type="entry name" value="TRANSCRIPTIONAL REGULATOR MRAZ"/>
    <property type="match status" value="1"/>
</dbReference>
<dbReference type="GO" id="GO:0005737">
    <property type="term" value="C:cytoplasm"/>
    <property type="evidence" value="ECO:0007669"/>
    <property type="project" value="UniProtKB-UniRule"/>
</dbReference>
<dbReference type="InterPro" id="IPR003444">
    <property type="entry name" value="MraZ"/>
</dbReference>
<sequence>MAEETEKIVDLNSAYRHKVDAKGRMSLPSTFRKVLSTDLVVTRNPKDECLYVFEPQGFNAWVTKVFKDKFGEFDDTNDLHLRLRRKLKSRAADVSIDASGRIMLSAEQREAVGIDKDVVVVGNTGYFEIWDAKRYDVVDDDTDLGLLFG</sequence>
<feature type="domain" description="SpoVT-AbrB" evidence="8">
    <location>
        <begin position="14"/>
        <end position="57"/>
    </location>
</feature>
<comment type="subunit">
    <text evidence="7">Forms oligomers.</text>
</comment>
<dbReference type="InterPro" id="IPR035642">
    <property type="entry name" value="MraZ_N"/>
</dbReference>
<dbReference type="HAMAP" id="MF_01008">
    <property type="entry name" value="MraZ"/>
    <property type="match status" value="1"/>
</dbReference>
<keyword evidence="10" id="KW-1185">Reference proteome</keyword>
<dbReference type="PROSITE" id="PS51740">
    <property type="entry name" value="SPOVT_ABRB"/>
    <property type="match status" value="2"/>
</dbReference>
<comment type="subcellular location">
    <subcellularLocation>
        <location evidence="7">Cytoplasm</location>
        <location evidence="7">Nucleoid</location>
    </subcellularLocation>
</comment>
<evidence type="ECO:0000256" key="4">
    <source>
        <dbReference type="ARBA" id="ARBA00023015"/>
    </source>
</evidence>
<evidence type="ECO:0000259" key="8">
    <source>
        <dbReference type="PROSITE" id="PS51740"/>
    </source>
</evidence>
<evidence type="ECO:0000256" key="1">
    <source>
        <dbReference type="ARBA" id="ARBA00013860"/>
    </source>
</evidence>
<feature type="domain" description="SpoVT-AbrB" evidence="8">
    <location>
        <begin position="91"/>
        <end position="134"/>
    </location>
</feature>
<organism evidence="9 10">
    <name type="scientific">Enteroscipio rubneri</name>
    <dbReference type="NCBI Taxonomy" id="2070686"/>
    <lineage>
        <taxon>Bacteria</taxon>
        <taxon>Bacillati</taxon>
        <taxon>Actinomycetota</taxon>
        <taxon>Coriobacteriia</taxon>
        <taxon>Eggerthellales</taxon>
        <taxon>Eggerthellaceae</taxon>
        <taxon>Enteroscipio</taxon>
    </lineage>
</organism>
<dbReference type="CDD" id="cd16321">
    <property type="entry name" value="MraZ_C"/>
    <property type="match status" value="1"/>
</dbReference>
<evidence type="ECO:0000256" key="2">
    <source>
        <dbReference type="ARBA" id="ARBA00022490"/>
    </source>
</evidence>
<comment type="similarity">
    <text evidence="7">Belongs to the MraZ family.</text>
</comment>
<dbReference type="SUPFAM" id="SSF89447">
    <property type="entry name" value="AbrB/MazE/MraZ-like"/>
    <property type="match status" value="1"/>
</dbReference>
<dbReference type="Proteomes" id="UP000236197">
    <property type="component" value="Unassembled WGS sequence"/>
</dbReference>
<dbReference type="AlphaFoldDB" id="A0A2K2UAH1"/>
<dbReference type="OrthoDB" id="9807753at2"/>
<proteinExistence type="inferred from homology"/>
<keyword evidence="5 7" id="KW-0238">DNA-binding</keyword>
<dbReference type="PANTHER" id="PTHR34701:SF1">
    <property type="entry name" value="TRANSCRIPTIONAL REGULATOR MRAZ"/>
    <property type="match status" value="1"/>
</dbReference>
<dbReference type="InterPro" id="IPR038619">
    <property type="entry name" value="MraZ_sf"/>
</dbReference>
<keyword evidence="4 7" id="KW-0805">Transcription regulation</keyword>
<protein>
    <recommendedName>
        <fullName evidence="1 7">Transcriptional regulator MraZ</fullName>
    </recommendedName>
</protein>